<evidence type="ECO:0000313" key="4">
    <source>
        <dbReference type="Proteomes" id="UP000835052"/>
    </source>
</evidence>
<feature type="signal peptide" evidence="2">
    <location>
        <begin position="1"/>
        <end position="24"/>
    </location>
</feature>
<feature type="transmembrane region" description="Helical" evidence="1">
    <location>
        <begin position="219"/>
        <end position="242"/>
    </location>
</feature>
<gene>
    <name evidence="3" type="ORF">CAUJ_LOCUS7365</name>
</gene>
<keyword evidence="1" id="KW-1133">Transmembrane helix</keyword>
<keyword evidence="1" id="KW-0812">Transmembrane</keyword>
<organism evidence="3 4">
    <name type="scientific">Caenorhabditis auriculariae</name>
    <dbReference type="NCBI Taxonomy" id="2777116"/>
    <lineage>
        <taxon>Eukaryota</taxon>
        <taxon>Metazoa</taxon>
        <taxon>Ecdysozoa</taxon>
        <taxon>Nematoda</taxon>
        <taxon>Chromadorea</taxon>
        <taxon>Rhabditida</taxon>
        <taxon>Rhabditina</taxon>
        <taxon>Rhabditomorpha</taxon>
        <taxon>Rhabditoidea</taxon>
        <taxon>Rhabditidae</taxon>
        <taxon>Peloderinae</taxon>
        <taxon>Caenorhabditis</taxon>
    </lineage>
</organism>
<proteinExistence type="predicted"/>
<dbReference type="AlphaFoldDB" id="A0A8S1H5A0"/>
<feature type="chain" id="PRO_5035942601" evidence="2">
    <location>
        <begin position="25"/>
        <end position="290"/>
    </location>
</feature>
<evidence type="ECO:0000256" key="2">
    <source>
        <dbReference type="SAM" id="SignalP"/>
    </source>
</evidence>
<evidence type="ECO:0000313" key="3">
    <source>
        <dbReference type="EMBL" id="CAD6191446.1"/>
    </source>
</evidence>
<evidence type="ECO:0000256" key="1">
    <source>
        <dbReference type="SAM" id="Phobius"/>
    </source>
</evidence>
<comment type="caution">
    <text evidence="3">The sequence shown here is derived from an EMBL/GenBank/DDBJ whole genome shotgun (WGS) entry which is preliminary data.</text>
</comment>
<keyword evidence="1" id="KW-0472">Membrane</keyword>
<accession>A0A8S1H5A0</accession>
<name>A0A8S1H5A0_9PELO</name>
<keyword evidence="4" id="KW-1185">Reference proteome</keyword>
<dbReference type="EMBL" id="CAJGYM010000021">
    <property type="protein sequence ID" value="CAD6191446.1"/>
    <property type="molecule type" value="Genomic_DNA"/>
</dbReference>
<protein>
    <submittedName>
        <fullName evidence="3">Uncharacterized protein</fullName>
    </submittedName>
</protein>
<dbReference type="Proteomes" id="UP000835052">
    <property type="component" value="Unassembled WGS sequence"/>
</dbReference>
<keyword evidence="2" id="KW-0732">Signal</keyword>
<reference evidence="3" key="1">
    <citation type="submission" date="2020-10" db="EMBL/GenBank/DDBJ databases">
        <authorList>
            <person name="Kikuchi T."/>
        </authorList>
    </citation>
    <scope>NUCLEOTIDE SEQUENCE</scope>
    <source>
        <strain evidence="3">NKZ352</strain>
    </source>
</reference>
<sequence>MSWKSFSVPIILLATSIVSNCTTAKYPFSSPECCETPIFGIGPDSCGNTGCATCIIGEFIVKKQDSNGFALPMSKYLRSASRIVLEDIKDVVAFENLQTLIYDGTDSEYFPEPLIRIRRTTVSEKSFSKLEKIEVNPLNPYCEKGTIFDIDRMHPTPLKKLRDLEKKILQACTTKQPPPCLPFIQTGLIDKSSNVTFKLKPEGEKEKSDCEDCNCEGTIMLAMISICWVFVTLGIGSMVFMCMQAKKAEKRSESVSFSKCARPASTFALEPWEYRCLGHESTTLTSFCPI</sequence>